<proteinExistence type="predicted"/>
<organism evidence="2 3">
    <name type="scientific">Amorphotheca resinae ATCC 22711</name>
    <dbReference type="NCBI Taxonomy" id="857342"/>
    <lineage>
        <taxon>Eukaryota</taxon>
        <taxon>Fungi</taxon>
        <taxon>Dikarya</taxon>
        <taxon>Ascomycota</taxon>
        <taxon>Pezizomycotina</taxon>
        <taxon>Leotiomycetes</taxon>
        <taxon>Helotiales</taxon>
        <taxon>Amorphothecaceae</taxon>
        <taxon>Amorphotheca</taxon>
    </lineage>
</organism>
<dbReference type="Gene3D" id="3.40.50.1820">
    <property type="entry name" value="alpha/beta hydrolase"/>
    <property type="match status" value="1"/>
</dbReference>
<keyword evidence="3" id="KW-1185">Reference proteome</keyword>
<protein>
    <submittedName>
        <fullName evidence="2">Uncharacterized protein</fullName>
    </submittedName>
</protein>
<dbReference type="OrthoDB" id="5409895at2759"/>
<dbReference type="RefSeq" id="XP_024723314.1">
    <property type="nucleotide sequence ID" value="XM_024862439.1"/>
</dbReference>
<dbReference type="SUPFAM" id="SSF53474">
    <property type="entry name" value="alpha/beta-Hydrolases"/>
    <property type="match status" value="1"/>
</dbReference>
<dbReference type="GO" id="GO:0016787">
    <property type="term" value="F:hydrolase activity"/>
    <property type="evidence" value="ECO:0007669"/>
    <property type="project" value="UniProtKB-KW"/>
</dbReference>
<accession>A0A2T3B8Q5</accession>
<reference evidence="2 3" key="1">
    <citation type="journal article" date="2018" name="New Phytol.">
        <title>Comparative genomics and transcriptomics depict ericoid mycorrhizal fungi as versatile saprotrophs and plant mutualists.</title>
        <authorList>
            <person name="Martino E."/>
            <person name="Morin E."/>
            <person name="Grelet G.A."/>
            <person name="Kuo A."/>
            <person name="Kohler A."/>
            <person name="Daghino S."/>
            <person name="Barry K.W."/>
            <person name="Cichocki N."/>
            <person name="Clum A."/>
            <person name="Dockter R.B."/>
            <person name="Hainaut M."/>
            <person name="Kuo R.C."/>
            <person name="LaButti K."/>
            <person name="Lindahl B.D."/>
            <person name="Lindquist E.A."/>
            <person name="Lipzen A."/>
            <person name="Khouja H.R."/>
            <person name="Magnuson J."/>
            <person name="Murat C."/>
            <person name="Ohm R.A."/>
            <person name="Singer S.W."/>
            <person name="Spatafora J.W."/>
            <person name="Wang M."/>
            <person name="Veneault-Fourrey C."/>
            <person name="Henrissat B."/>
            <person name="Grigoriev I.V."/>
            <person name="Martin F.M."/>
            <person name="Perotto S."/>
        </authorList>
    </citation>
    <scope>NUCLEOTIDE SEQUENCE [LARGE SCALE GENOMIC DNA]</scope>
    <source>
        <strain evidence="2 3">ATCC 22711</strain>
    </source>
</reference>
<dbReference type="InParanoid" id="A0A2T3B8Q5"/>
<dbReference type="FunFam" id="3.40.50.1820:FF:000145">
    <property type="entry name" value="Pigment biosynthesis protein"/>
    <property type="match status" value="1"/>
</dbReference>
<dbReference type="AlphaFoldDB" id="A0A2T3B8Q5"/>
<keyword evidence="1" id="KW-0378">Hydrolase</keyword>
<dbReference type="STRING" id="857342.A0A2T3B8Q5"/>
<dbReference type="Proteomes" id="UP000241818">
    <property type="component" value="Unassembled WGS sequence"/>
</dbReference>
<dbReference type="InterPro" id="IPR010520">
    <property type="entry name" value="FrsA-like"/>
</dbReference>
<name>A0A2T3B8Q5_AMORE</name>
<dbReference type="PANTHER" id="PTHR22946:SF12">
    <property type="entry name" value="CONIDIAL PIGMENT BIOSYNTHESIS PROTEIN AYG1 (AFU_ORTHOLOGUE AFUA_2G17550)"/>
    <property type="match status" value="1"/>
</dbReference>
<dbReference type="Pfam" id="PF06500">
    <property type="entry name" value="FrsA-like"/>
    <property type="match status" value="1"/>
</dbReference>
<gene>
    <name evidence="2" type="ORF">M430DRAFT_136032</name>
</gene>
<dbReference type="PANTHER" id="PTHR22946">
    <property type="entry name" value="DIENELACTONE HYDROLASE DOMAIN-CONTAINING PROTEIN-RELATED"/>
    <property type="match status" value="1"/>
</dbReference>
<dbReference type="InterPro" id="IPR050261">
    <property type="entry name" value="FrsA_esterase"/>
</dbReference>
<evidence type="ECO:0000313" key="3">
    <source>
        <dbReference type="Proteomes" id="UP000241818"/>
    </source>
</evidence>
<evidence type="ECO:0000256" key="1">
    <source>
        <dbReference type="ARBA" id="ARBA00022801"/>
    </source>
</evidence>
<dbReference type="EMBL" id="KZ679008">
    <property type="protein sequence ID" value="PSS23268.1"/>
    <property type="molecule type" value="Genomic_DNA"/>
</dbReference>
<dbReference type="InterPro" id="IPR029058">
    <property type="entry name" value="AB_hydrolase_fold"/>
</dbReference>
<sequence>MSITTTASAKRWILGDKFEQRMPHHDGIKALWDTKWKFPCTKSVYPFHDGKFEDFEPVFEHLISNNINDGYGDAYTEAFFPMAESLTRQGDEAASANDLTRASELYLRAACLYRISRFPYITSFPEVSSATKWKAWQAQKDVYMKAASKWPAPVREVMIPHTSREGADRGTIPVYVRLPEKGAQDGGKFPVVLLITGLDGYRPDNTQRSDEFIARGWACVIAEIPGTADCPADPSDPNSPDRLWTSVLDWMGNQGTFDMKRVMVWGLSCGGYYAVRIAHTHKESLKGAVAQGAATHLFFGRDWMEKADGHEYPFSLWPAMAMKHGYATAEEFIAGAQKKFSLLETGIMEKPSTRLLLINGTEDGLMPVEDSMLLFEYGTPKEARFFSNALHMGYPMANSSVYPWMESVMAS</sequence>
<evidence type="ECO:0000313" key="2">
    <source>
        <dbReference type="EMBL" id="PSS23268.1"/>
    </source>
</evidence>
<dbReference type="GeneID" id="36570520"/>